<name>A0A1Y2N0N3_PSEAH</name>
<comment type="function">
    <text evidence="6">Catalyzes the thiamine diphosphate-dependent decarboxylation of 2-oxoglutarate and the subsequent addition of the resulting succinic semialdehyde-thiamine pyrophosphate anion to isochorismate to yield 2-succinyl-5-enolpyruvyl-6-hydroxy-3-cyclohexene-1-carboxylate (SEPHCHC).</text>
</comment>
<dbReference type="CDD" id="cd07037">
    <property type="entry name" value="TPP_PYR_MenD"/>
    <property type="match status" value="1"/>
</dbReference>
<dbReference type="RefSeq" id="WP_085912845.1">
    <property type="nucleotide sequence ID" value="NZ_AP018920.1"/>
</dbReference>
<dbReference type="CDD" id="cd02009">
    <property type="entry name" value="TPP_SHCHC_synthase"/>
    <property type="match status" value="1"/>
</dbReference>
<comment type="catalytic activity">
    <reaction evidence="6">
        <text>isochorismate + 2-oxoglutarate + H(+) = 5-enolpyruvoyl-6-hydroxy-2-succinyl-cyclohex-3-ene-1-carboxylate + CO2</text>
        <dbReference type="Rhea" id="RHEA:25593"/>
        <dbReference type="ChEBI" id="CHEBI:15378"/>
        <dbReference type="ChEBI" id="CHEBI:16526"/>
        <dbReference type="ChEBI" id="CHEBI:16810"/>
        <dbReference type="ChEBI" id="CHEBI:29780"/>
        <dbReference type="ChEBI" id="CHEBI:58818"/>
        <dbReference type="EC" id="2.2.1.9"/>
    </reaction>
</comment>
<dbReference type="EMBL" id="MIGB01000011">
    <property type="protein sequence ID" value="OSY40841.1"/>
    <property type="molecule type" value="Genomic_DNA"/>
</dbReference>
<keyword evidence="4 6" id="KW-0786">Thiamine pyrophosphate</keyword>
<comment type="caution">
    <text evidence="8">The sequence shown here is derived from an EMBL/GenBank/DDBJ whole genome shotgun (WGS) entry which is preliminary data.</text>
</comment>
<dbReference type="Gene3D" id="3.40.50.970">
    <property type="match status" value="2"/>
</dbReference>
<protein>
    <recommendedName>
        <fullName evidence="6">2-succinyl-5-enolpyruvyl-6-hydroxy-3-cyclohexene-1-carboxylate synthase</fullName>
        <shortName evidence="6">SEPHCHC synthase</shortName>
        <ecNumber evidence="6">2.2.1.9</ecNumber>
    </recommendedName>
    <alternativeName>
        <fullName evidence="6">Menaquinone biosynthesis protein MenD</fullName>
    </alternativeName>
</protein>
<evidence type="ECO:0000313" key="9">
    <source>
        <dbReference type="Proteomes" id="UP000194360"/>
    </source>
</evidence>
<keyword evidence="1 6" id="KW-0808">Transferase</keyword>
<proteinExistence type="inferred from homology"/>
<dbReference type="UniPathway" id="UPA00079"/>
<dbReference type="EC" id="2.2.1.9" evidence="6"/>
<dbReference type="NCBIfam" id="TIGR00173">
    <property type="entry name" value="menD"/>
    <property type="match status" value="1"/>
</dbReference>
<dbReference type="Pfam" id="PF02776">
    <property type="entry name" value="TPP_enzyme_N"/>
    <property type="match status" value="1"/>
</dbReference>
<dbReference type="OrthoDB" id="9791859at2"/>
<comment type="pathway">
    <text evidence="6">Quinol/quinone metabolism; menaquinone biosynthesis.</text>
</comment>
<keyword evidence="6" id="KW-0474">Menaquinone biosynthesis</keyword>
<dbReference type="GO" id="GO:0030145">
    <property type="term" value="F:manganese ion binding"/>
    <property type="evidence" value="ECO:0007669"/>
    <property type="project" value="UniProtKB-UniRule"/>
</dbReference>
<dbReference type="InterPro" id="IPR004433">
    <property type="entry name" value="MenaQ_synth_MenD"/>
</dbReference>
<evidence type="ECO:0000256" key="6">
    <source>
        <dbReference type="HAMAP-Rule" id="MF_01659"/>
    </source>
</evidence>
<evidence type="ECO:0000256" key="3">
    <source>
        <dbReference type="ARBA" id="ARBA00022842"/>
    </source>
</evidence>
<evidence type="ECO:0000256" key="2">
    <source>
        <dbReference type="ARBA" id="ARBA00022723"/>
    </source>
</evidence>
<accession>A0A1Y2N0N3</accession>
<dbReference type="STRING" id="2074.BG845_02600"/>
<evidence type="ECO:0000313" key="8">
    <source>
        <dbReference type="EMBL" id="OSY40841.1"/>
    </source>
</evidence>
<keyword evidence="2 6" id="KW-0479">Metal-binding</keyword>
<dbReference type="InterPro" id="IPR029061">
    <property type="entry name" value="THDP-binding"/>
</dbReference>
<keyword evidence="9" id="KW-1185">Reference proteome</keyword>
<feature type="domain" description="Thiamine pyrophosphate enzyme N-terminal TPP-binding" evidence="7">
    <location>
        <begin position="7"/>
        <end position="121"/>
    </location>
</feature>
<dbReference type="GO" id="GO:0000287">
    <property type="term" value="F:magnesium ion binding"/>
    <property type="evidence" value="ECO:0007669"/>
    <property type="project" value="UniProtKB-UniRule"/>
</dbReference>
<dbReference type="HAMAP" id="MF_01659">
    <property type="entry name" value="MenD"/>
    <property type="match status" value="1"/>
</dbReference>
<comment type="cofactor">
    <cofactor evidence="6">
        <name>thiamine diphosphate</name>
        <dbReference type="ChEBI" id="CHEBI:58937"/>
    </cofactor>
    <text evidence="6">Binds 1 thiamine pyrophosphate per subunit.</text>
</comment>
<comment type="pathway">
    <text evidence="6">Quinol/quinone metabolism; 1,4-dihydroxy-2-naphthoate biosynthesis; 1,4-dihydroxy-2-naphthoate from chorismate: step 2/7.</text>
</comment>
<dbReference type="Gene3D" id="3.40.50.1220">
    <property type="entry name" value="TPP-binding domain"/>
    <property type="match status" value="1"/>
</dbReference>
<evidence type="ECO:0000256" key="4">
    <source>
        <dbReference type="ARBA" id="ARBA00023052"/>
    </source>
</evidence>
<dbReference type="GO" id="GO:0070204">
    <property type="term" value="F:2-succinyl-5-enolpyruvyl-6-hydroxy-3-cyclohexene-1-carboxylic-acid synthase activity"/>
    <property type="evidence" value="ECO:0007669"/>
    <property type="project" value="UniProtKB-UniRule"/>
</dbReference>
<sequence>MNPSTALATVLTDELARCGLTDAVVCPGARNTALLLALERHPAIRVHVRIDERSAGFCALGLGRCTGRPAAVVCTSGTAAANLHPAVVEAHESGTPLLVLTADRPAEMRDIGSNQVIDQTRLYGTAVRWFCEIAPDTAPAAPGPYWRSTICQAWRRTTGTDPGPVHLDVPFRDPLVPGTLAELPAGLDGRPDGAPWTRTADRGEVPAEPAPQVERGVIICGDGCRNPAAMVALAEATGWPLLAEPTSGARNAGIALRAPRALLGDPGFARAHPAELVVTSGRPGLSRGTLAYLRTARSHIVVEPGPRVPDPVRTASLVVPALAPPERPVPAGWWTRRWRTADAAVSAALDRELDRRPGLDEPRVARDLVRALPERALLLAGPSMPIRDLDLVAPGRPGIRMIANRGASGIDGVVSTAVGAALAHGGPAYALIGDLTLLHDRNGLLPGPGEAAPDLTIVVLANDGGGIFSELEHGDLGRVPGWSTTVERLFGTPHGVQVGTVAAAAGARHRLVRGPGELTDAIRAGAGGLRIVEVRTDRAEQSALRRELREVIATRLAGCTGSDAERDPALGARGAGA</sequence>
<dbReference type="Proteomes" id="UP000194360">
    <property type="component" value="Unassembled WGS sequence"/>
</dbReference>
<comment type="cofactor">
    <cofactor evidence="6">
        <name>Mg(2+)</name>
        <dbReference type="ChEBI" id="CHEBI:18420"/>
    </cofactor>
    <cofactor evidence="6">
        <name>Mn(2+)</name>
        <dbReference type="ChEBI" id="CHEBI:29035"/>
    </cofactor>
</comment>
<reference evidence="8 9" key="1">
    <citation type="submission" date="2016-09" db="EMBL/GenBank/DDBJ databases">
        <title>Pseudonocardia autotrophica DSM535, a candidate organism with high potential of specific P450 cytochromes.</title>
        <authorList>
            <person name="Grumaz C."/>
            <person name="Vainshtein Y."/>
            <person name="Kirstahler P."/>
            <person name="Sohn K."/>
        </authorList>
    </citation>
    <scope>NUCLEOTIDE SEQUENCE [LARGE SCALE GENOMIC DNA]</scope>
    <source>
        <strain evidence="8 9">DSM 535</strain>
    </source>
</reference>
<keyword evidence="3 6" id="KW-0460">Magnesium</keyword>
<organism evidence="8 9">
    <name type="scientific">Pseudonocardia autotrophica</name>
    <name type="common">Amycolata autotrophica</name>
    <name type="synonym">Nocardia autotrophica</name>
    <dbReference type="NCBI Taxonomy" id="2074"/>
    <lineage>
        <taxon>Bacteria</taxon>
        <taxon>Bacillati</taxon>
        <taxon>Actinomycetota</taxon>
        <taxon>Actinomycetes</taxon>
        <taxon>Pseudonocardiales</taxon>
        <taxon>Pseudonocardiaceae</taxon>
        <taxon>Pseudonocardia</taxon>
    </lineage>
</organism>
<comment type="similarity">
    <text evidence="6">Belongs to the TPP enzyme family. MenD subfamily.</text>
</comment>
<comment type="subunit">
    <text evidence="6">Homodimer.</text>
</comment>
<evidence type="ECO:0000259" key="7">
    <source>
        <dbReference type="Pfam" id="PF02776"/>
    </source>
</evidence>
<dbReference type="GO" id="GO:0030976">
    <property type="term" value="F:thiamine pyrophosphate binding"/>
    <property type="evidence" value="ECO:0007669"/>
    <property type="project" value="UniProtKB-UniRule"/>
</dbReference>
<keyword evidence="5 6" id="KW-0464">Manganese</keyword>
<evidence type="ECO:0000256" key="1">
    <source>
        <dbReference type="ARBA" id="ARBA00022679"/>
    </source>
</evidence>
<dbReference type="InterPro" id="IPR012001">
    <property type="entry name" value="Thiamin_PyroP_enz_TPP-bd_dom"/>
</dbReference>
<evidence type="ECO:0000256" key="5">
    <source>
        <dbReference type="ARBA" id="ARBA00023211"/>
    </source>
</evidence>
<dbReference type="AlphaFoldDB" id="A0A1Y2N0N3"/>
<dbReference type="PIRSF" id="PIRSF004983">
    <property type="entry name" value="MenD"/>
    <property type="match status" value="1"/>
</dbReference>
<dbReference type="PANTHER" id="PTHR42916:SF1">
    <property type="entry name" value="PROTEIN PHYLLO, CHLOROPLASTIC"/>
    <property type="match status" value="1"/>
</dbReference>
<dbReference type="PANTHER" id="PTHR42916">
    <property type="entry name" value="2-SUCCINYL-5-ENOLPYRUVYL-6-HYDROXY-3-CYCLOHEXENE-1-CARBOXYLATE SYNTHASE"/>
    <property type="match status" value="1"/>
</dbReference>
<dbReference type="GO" id="GO:0009234">
    <property type="term" value="P:menaquinone biosynthetic process"/>
    <property type="evidence" value="ECO:0007669"/>
    <property type="project" value="UniProtKB-UniRule"/>
</dbReference>
<dbReference type="UniPathway" id="UPA01057">
    <property type="reaction ID" value="UER00164"/>
</dbReference>
<gene>
    <name evidence="8" type="primary">menD_2</name>
    <name evidence="6" type="synonym">menD</name>
    <name evidence="8" type="ORF">BG845_02600</name>
</gene>
<dbReference type="SUPFAM" id="SSF52518">
    <property type="entry name" value="Thiamin diphosphate-binding fold (THDP-binding)"/>
    <property type="match status" value="2"/>
</dbReference>